<dbReference type="Proteomes" id="UP000031643">
    <property type="component" value="Chromosome"/>
</dbReference>
<feature type="region of interest" description="Disordered" evidence="1">
    <location>
        <begin position="42"/>
        <end position="83"/>
    </location>
</feature>
<proteinExistence type="predicted"/>
<evidence type="ECO:0000313" key="2">
    <source>
        <dbReference type="EMBL" id="BAQ16954.1"/>
    </source>
</evidence>
<reference evidence="2 3" key="1">
    <citation type="submission" date="2014-09" db="EMBL/GenBank/DDBJ databases">
        <title>Genome sequencing of Methyloceanibacter caenitepidi Gela4.</title>
        <authorList>
            <person name="Takeuchi M."/>
            <person name="Susumu S."/>
            <person name="Kamagata Y."/>
            <person name="Oshima K."/>
            <person name="Hattori M."/>
            <person name="Iwasaki W."/>
        </authorList>
    </citation>
    <scope>NUCLEOTIDE SEQUENCE [LARGE SCALE GENOMIC DNA]</scope>
    <source>
        <strain evidence="2 3">Gela4</strain>
    </source>
</reference>
<dbReference type="HOGENOM" id="CLU_2538656_0_0_5"/>
<gene>
    <name evidence="2" type="ORF">GL4_1498</name>
</gene>
<dbReference type="RefSeq" id="WP_045366169.1">
    <property type="nucleotide sequence ID" value="NZ_AP014648.1"/>
</dbReference>
<dbReference type="STRING" id="1384459.GL4_1498"/>
<keyword evidence="3" id="KW-1185">Reference proteome</keyword>
<sequence>MSAQVDNDFRTTPEFQEIQLIAANMSDELGRMLALLDRLDPAPAANQSRSSRPEAGSASPVSTQAGEDGRAGQGPSALPMPAS</sequence>
<evidence type="ECO:0000313" key="3">
    <source>
        <dbReference type="Proteomes" id="UP000031643"/>
    </source>
</evidence>
<dbReference type="AlphaFoldDB" id="A0A0A8K4M8"/>
<evidence type="ECO:0000256" key="1">
    <source>
        <dbReference type="SAM" id="MobiDB-lite"/>
    </source>
</evidence>
<accession>A0A0A8K4M8</accession>
<organism evidence="2 3">
    <name type="scientific">Methyloceanibacter caenitepidi</name>
    <dbReference type="NCBI Taxonomy" id="1384459"/>
    <lineage>
        <taxon>Bacteria</taxon>
        <taxon>Pseudomonadati</taxon>
        <taxon>Pseudomonadota</taxon>
        <taxon>Alphaproteobacteria</taxon>
        <taxon>Hyphomicrobiales</taxon>
        <taxon>Hyphomicrobiaceae</taxon>
        <taxon>Methyloceanibacter</taxon>
    </lineage>
</organism>
<dbReference type="KEGG" id="mcg:GL4_1498"/>
<protein>
    <submittedName>
        <fullName evidence="2">Uncharacterized protein</fullName>
    </submittedName>
</protein>
<name>A0A0A8K4M8_9HYPH</name>
<dbReference type="EMBL" id="AP014648">
    <property type="protein sequence ID" value="BAQ16954.1"/>
    <property type="molecule type" value="Genomic_DNA"/>
</dbReference>